<dbReference type="Proteomes" id="UP001164746">
    <property type="component" value="Chromosome 6"/>
</dbReference>
<evidence type="ECO:0000256" key="1">
    <source>
        <dbReference type="ARBA" id="ARBA00023157"/>
    </source>
</evidence>
<dbReference type="CDD" id="cd00033">
    <property type="entry name" value="CCP"/>
    <property type="match status" value="1"/>
</dbReference>
<gene>
    <name evidence="3" type="ORF">MAR_019269</name>
</gene>
<accession>A0ABY7EQ53</accession>
<reference evidence="3" key="1">
    <citation type="submission" date="2022-11" db="EMBL/GenBank/DDBJ databases">
        <title>Centuries of genome instability and evolution in soft-shell clam transmissible cancer (bioRxiv).</title>
        <authorList>
            <person name="Hart S.F.M."/>
            <person name="Yonemitsu M.A."/>
            <person name="Giersch R.M."/>
            <person name="Beal B.F."/>
            <person name="Arriagada G."/>
            <person name="Davis B.W."/>
            <person name="Ostrander E.A."/>
            <person name="Goff S.P."/>
            <person name="Metzger M.J."/>
        </authorList>
    </citation>
    <scope>NUCLEOTIDE SEQUENCE</scope>
    <source>
        <strain evidence="3">MELC-2E11</strain>
        <tissue evidence="3">Siphon/mantle</tissue>
    </source>
</reference>
<dbReference type="InterPro" id="IPR000436">
    <property type="entry name" value="Sushi_SCR_CCP_dom"/>
</dbReference>
<name>A0ABY7EQ53_MYAAR</name>
<dbReference type="InterPro" id="IPR035976">
    <property type="entry name" value="Sushi/SCR/CCP_sf"/>
</dbReference>
<proteinExistence type="predicted"/>
<dbReference type="EMBL" id="CP111017">
    <property type="protein sequence ID" value="WAR09311.1"/>
    <property type="molecule type" value="Genomic_DNA"/>
</dbReference>
<evidence type="ECO:0000313" key="4">
    <source>
        <dbReference type="Proteomes" id="UP001164746"/>
    </source>
</evidence>
<evidence type="ECO:0000259" key="2">
    <source>
        <dbReference type="SMART" id="SM00032"/>
    </source>
</evidence>
<dbReference type="SMART" id="SM00032">
    <property type="entry name" value="CCP"/>
    <property type="match status" value="1"/>
</dbReference>
<evidence type="ECO:0000313" key="3">
    <source>
        <dbReference type="EMBL" id="WAR09311.1"/>
    </source>
</evidence>
<sequence length="1116" mass="124838">MSSHQCRPGKCRTEFTSMSRRVSDRVHVNVQASVGQSSRQCPGECRTEFTSMSGRVSDRVHVNVQVSVGQSSRQCPGECRTEFMSMSRRVSDRVHVNVQVSVGQSSRQCPGECRTEFTSMSRRVSDRVHVNVQVSVGQSSRQCPGVCRTEFTSMSGRVSDRVHVNVQVSVGQSSRQCPGCLEGRDWGLSVPGSEPSLGCREGERPALYVLDRLVYVVFEVCDGGKQTQIMSVDIPLACRHHELSTHKHPALQKLITGDMSTITCPASDRWHVNNHMSSLRQVTCQQSHVQPQTGDMSTITCPASDSFQDDVLRGLALLALKLLGHECHPRPAGNLLMKLVRSNWRVCMYSPLLGSAAKTVQGMFACIPQCWVLQQRLTVQGMFACIPQCWFLQQRLTVQGMFACIPQCWVLQLRLTVQGMFACIPQCWVLQQRLTVQGMFACIPQCWFLQQRLTVQGMFACIPQCWVLQQRLTVQGMFACIPQCWVLQQRLTVQGMFACIPQCWFLQQRLTVQGMFACIPQCWVLQQRLTVQGMFACIPHCWTNRAGHVCLYSPLMGSTAKTNRAGHVCLYSPLMGSTAKTNHAGHTNRAGHVCLYSPLMGSTAKTNRAGHVYLYSPLMGSTAKTNRQGMFASKTNRAGQVCLYSPLMGSTAKTNRAGKVCLYSPLMGSTAKTNRAGQVRLYSPLMGSTAKTNRAGQVCLYSPLMGSTAKTNRAGHVCLYSPLMGSTAKTNRAGQCENVCINWSQCQLGKYSYLHKLCRLFEYMDNTMKQESGISHYIKPEAMKHEQERNGADLDEAISICPEPPEVNNANMFGNFRRVGAQVKYVCKNDVSKSGYTECMSNREWSEVNLFCLCKEPIFKTQQGSVKAGQMVTLNDTHAYITLTCVDGTHTMRMVNKPLCNTITGEWSEMKYVCCDLMAEQGWRKVLNYRVDSYQSDIMKLWHSFEESDLTGLKAGEEISDRCLYRDLSLLSNWKTNGVSGVTVRVRALQNDDQVAVLLFHGEGTDHVSWFTRSNLIESSWPNLLVSPTTEMSIAGQDGYHFLVLETDLFYCEQHAIYFGVTKRNSPCSKQLTADYRILYSPNTLQPLLTAFHSFPISKTSRQIGNMDKRGKLKST</sequence>
<feature type="domain" description="Sushi" evidence="2">
    <location>
        <begin position="801"/>
        <end position="852"/>
    </location>
</feature>
<protein>
    <recommendedName>
        <fullName evidence="2">Sushi domain-containing protein</fullName>
    </recommendedName>
</protein>
<keyword evidence="1" id="KW-1015">Disulfide bond</keyword>
<organism evidence="3 4">
    <name type="scientific">Mya arenaria</name>
    <name type="common">Soft-shell clam</name>
    <dbReference type="NCBI Taxonomy" id="6604"/>
    <lineage>
        <taxon>Eukaryota</taxon>
        <taxon>Metazoa</taxon>
        <taxon>Spiralia</taxon>
        <taxon>Lophotrochozoa</taxon>
        <taxon>Mollusca</taxon>
        <taxon>Bivalvia</taxon>
        <taxon>Autobranchia</taxon>
        <taxon>Heteroconchia</taxon>
        <taxon>Euheterodonta</taxon>
        <taxon>Imparidentia</taxon>
        <taxon>Neoheterodontei</taxon>
        <taxon>Myida</taxon>
        <taxon>Myoidea</taxon>
        <taxon>Myidae</taxon>
        <taxon>Mya</taxon>
    </lineage>
</organism>
<keyword evidence="4" id="KW-1185">Reference proteome</keyword>
<dbReference type="Gene3D" id="2.10.70.10">
    <property type="entry name" value="Complement Module, domain 1"/>
    <property type="match status" value="1"/>
</dbReference>
<dbReference type="SUPFAM" id="SSF57535">
    <property type="entry name" value="Complement control module/SCR domain"/>
    <property type="match status" value="1"/>
</dbReference>